<dbReference type="Gene3D" id="3.30.750.24">
    <property type="entry name" value="STAS domain"/>
    <property type="match status" value="1"/>
</dbReference>
<dbReference type="AlphaFoldDB" id="A0A7I7QRL6"/>
<reference evidence="4 5" key="1">
    <citation type="journal article" date="2019" name="Emerg. Microbes Infect.">
        <title>Comprehensive subspecies identification of 175 nontuberculous mycobacteria species based on 7547 genomic profiles.</title>
        <authorList>
            <person name="Matsumoto Y."/>
            <person name="Kinjo T."/>
            <person name="Motooka D."/>
            <person name="Nabeya D."/>
            <person name="Jung N."/>
            <person name="Uechi K."/>
            <person name="Horii T."/>
            <person name="Iida T."/>
            <person name="Fujita J."/>
            <person name="Nakamura S."/>
        </authorList>
    </citation>
    <scope>NUCLEOTIDE SEQUENCE [LARGE SCALE GENOMIC DNA]</scope>
    <source>
        <strain evidence="4 5">JCM 17899</strain>
    </source>
</reference>
<proteinExistence type="inferred from homology"/>
<dbReference type="GO" id="GO:0043856">
    <property type="term" value="F:anti-sigma factor antagonist activity"/>
    <property type="evidence" value="ECO:0007669"/>
    <property type="project" value="InterPro"/>
</dbReference>
<evidence type="ECO:0000313" key="5">
    <source>
        <dbReference type="Proteomes" id="UP000467193"/>
    </source>
</evidence>
<evidence type="ECO:0000259" key="3">
    <source>
        <dbReference type="PROSITE" id="PS50801"/>
    </source>
</evidence>
<dbReference type="PANTHER" id="PTHR33495:SF2">
    <property type="entry name" value="ANTI-SIGMA FACTOR ANTAGONIST TM_1081-RELATED"/>
    <property type="match status" value="1"/>
</dbReference>
<dbReference type="InterPro" id="IPR036513">
    <property type="entry name" value="STAS_dom_sf"/>
</dbReference>
<dbReference type="EMBL" id="AP022588">
    <property type="protein sequence ID" value="BBY29039.1"/>
    <property type="molecule type" value="Genomic_DNA"/>
</dbReference>
<dbReference type="CDD" id="cd07043">
    <property type="entry name" value="STAS_anti-anti-sigma_factors"/>
    <property type="match status" value="1"/>
</dbReference>
<evidence type="ECO:0000313" key="4">
    <source>
        <dbReference type="EMBL" id="BBY29039.1"/>
    </source>
</evidence>
<sequence>MASDNPSDVRGAHVDVSVVDDVTVIAVSGVVDMLSAPDLTETVAGALAARPAALLIDLTKLDFLASAGLEVLVKAHRQAEGHTRLAVAADGPATSRPIKITQVDQFVPLYATAPDAINALRAPTDR</sequence>
<dbReference type="Pfam" id="PF01740">
    <property type="entry name" value="STAS"/>
    <property type="match status" value="1"/>
</dbReference>
<comment type="similarity">
    <text evidence="1 2">Belongs to the anti-sigma-factor antagonist family.</text>
</comment>
<gene>
    <name evidence="4" type="primary">rsfB_1</name>
    <name evidence="4" type="ORF">MSEDJ_31350</name>
</gene>
<feature type="domain" description="STAS" evidence="3">
    <location>
        <begin position="12"/>
        <end position="120"/>
    </location>
</feature>
<organism evidence="4 5">
    <name type="scientific">Mycolicibacterium sediminis</name>
    <dbReference type="NCBI Taxonomy" id="1286180"/>
    <lineage>
        <taxon>Bacteria</taxon>
        <taxon>Bacillati</taxon>
        <taxon>Actinomycetota</taxon>
        <taxon>Actinomycetes</taxon>
        <taxon>Mycobacteriales</taxon>
        <taxon>Mycobacteriaceae</taxon>
        <taxon>Mycolicibacterium</taxon>
    </lineage>
</organism>
<dbReference type="SUPFAM" id="SSF52091">
    <property type="entry name" value="SpoIIaa-like"/>
    <property type="match status" value="1"/>
</dbReference>
<dbReference type="NCBIfam" id="TIGR00377">
    <property type="entry name" value="ant_ant_sig"/>
    <property type="match status" value="1"/>
</dbReference>
<dbReference type="PANTHER" id="PTHR33495">
    <property type="entry name" value="ANTI-SIGMA FACTOR ANTAGONIST TM_1081-RELATED-RELATED"/>
    <property type="match status" value="1"/>
</dbReference>
<accession>A0A7I7QRL6</accession>
<name>A0A7I7QRL6_9MYCO</name>
<dbReference type="InterPro" id="IPR002645">
    <property type="entry name" value="STAS_dom"/>
</dbReference>
<dbReference type="Proteomes" id="UP000467193">
    <property type="component" value="Chromosome"/>
</dbReference>
<evidence type="ECO:0000256" key="2">
    <source>
        <dbReference type="RuleBase" id="RU003749"/>
    </source>
</evidence>
<keyword evidence="5" id="KW-1185">Reference proteome</keyword>
<dbReference type="InterPro" id="IPR003658">
    <property type="entry name" value="Anti-sigma_ant"/>
</dbReference>
<evidence type="ECO:0000256" key="1">
    <source>
        <dbReference type="ARBA" id="ARBA00009013"/>
    </source>
</evidence>
<dbReference type="RefSeq" id="WP_163797854.1">
    <property type="nucleotide sequence ID" value="NZ_AP022588.1"/>
</dbReference>
<dbReference type="KEGG" id="msei:MSEDJ_31350"/>
<dbReference type="PROSITE" id="PS50801">
    <property type="entry name" value="STAS"/>
    <property type="match status" value="1"/>
</dbReference>
<protein>
    <recommendedName>
        <fullName evidence="2">Anti-sigma factor antagonist</fullName>
    </recommendedName>
</protein>